<dbReference type="Pfam" id="PF01321">
    <property type="entry name" value="Creatinase_N"/>
    <property type="match status" value="1"/>
</dbReference>
<evidence type="ECO:0000313" key="5">
    <source>
        <dbReference type="Proteomes" id="UP000240708"/>
    </source>
</evidence>
<dbReference type="Gene3D" id="3.90.230.10">
    <property type="entry name" value="Creatinase/methionine aminopeptidase superfamily"/>
    <property type="match status" value="1"/>
</dbReference>
<dbReference type="PANTHER" id="PTHR46112:SF3">
    <property type="entry name" value="AMINOPEPTIDASE YPDF"/>
    <property type="match status" value="1"/>
</dbReference>
<evidence type="ECO:0000259" key="2">
    <source>
        <dbReference type="Pfam" id="PF00557"/>
    </source>
</evidence>
<dbReference type="AlphaFoldDB" id="A0A2P8E4U2"/>
<feature type="chain" id="PRO_5015139028" evidence="1">
    <location>
        <begin position="20"/>
        <end position="421"/>
    </location>
</feature>
<dbReference type="PANTHER" id="PTHR46112">
    <property type="entry name" value="AMINOPEPTIDASE"/>
    <property type="match status" value="1"/>
</dbReference>
<feature type="domain" description="Creatinase N-terminal" evidence="3">
    <location>
        <begin position="58"/>
        <end position="191"/>
    </location>
</feature>
<dbReference type="Pfam" id="PF00557">
    <property type="entry name" value="Peptidase_M24"/>
    <property type="match status" value="1"/>
</dbReference>
<dbReference type="SUPFAM" id="SSF55920">
    <property type="entry name" value="Creatinase/aminopeptidase"/>
    <property type="match status" value="1"/>
</dbReference>
<name>A0A2P8E4U2_9BACT</name>
<organism evidence="4 5">
    <name type="scientific">Cecembia rubra</name>
    <dbReference type="NCBI Taxonomy" id="1485585"/>
    <lineage>
        <taxon>Bacteria</taxon>
        <taxon>Pseudomonadati</taxon>
        <taxon>Bacteroidota</taxon>
        <taxon>Cytophagia</taxon>
        <taxon>Cytophagales</taxon>
        <taxon>Cyclobacteriaceae</taxon>
        <taxon>Cecembia</taxon>
    </lineage>
</organism>
<dbReference type="InterPro" id="IPR029149">
    <property type="entry name" value="Creatin/AminoP/Spt16_N"/>
</dbReference>
<sequence>MKLNRRSFVKLASLSPALALPMVSCSPSEKEAEGKKKENIKSLQLNIQPISSEERLARIAKAQQLMQEQKIDALFLEPGTCMKYFLDFDFFLSERMVAAVIPAKGDIAYICPKFEQDKVEELVKFGNKVLTWDEHQSPYALTAKLLSDLGTPNQKVAIEERCRFFLYDGIKNETSRINFVNGEGVTAACRMFKSPAEIALMQAANTATLEAYKILFDSLEEGMTQYDFRDIASEAHSKLGFRGSIGANFGEWSAFPHGSSKTQKLKPGDIVLADGGCTVEGYQSDISRTIVFGDYNDRQKEVWEVVKQAQTAAFELAKQHGTTCEQMDAAARAVIDQAGFGPDYKYFSHRLGHGIGMDGHEWTNLVRGNDTTLQAGMCFSNEPGIYIVGEFGVRLEDCFYMTENGPQYFTQPSPAIDQPFA</sequence>
<dbReference type="InterPro" id="IPR050659">
    <property type="entry name" value="Peptidase_M24B"/>
</dbReference>
<dbReference type="EMBL" id="PYGF01000005">
    <property type="protein sequence ID" value="PSL04486.1"/>
    <property type="molecule type" value="Genomic_DNA"/>
</dbReference>
<evidence type="ECO:0000313" key="4">
    <source>
        <dbReference type="EMBL" id="PSL04486.1"/>
    </source>
</evidence>
<evidence type="ECO:0000256" key="1">
    <source>
        <dbReference type="SAM" id="SignalP"/>
    </source>
</evidence>
<dbReference type="InterPro" id="IPR000994">
    <property type="entry name" value="Pept_M24"/>
</dbReference>
<evidence type="ECO:0000259" key="3">
    <source>
        <dbReference type="Pfam" id="PF01321"/>
    </source>
</evidence>
<dbReference type="Proteomes" id="UP000240708">
    <property type="component" value="Unassembled WGS sequence"/>
</dbReference>
<dbReference type="InterPro" id="IPR036005">
    <property type="entry name" value="Creatinase/aminopeptidase-like"/>
</dbReference>
<gene>
    <name evidence="4" type="ORF">CLV48_105231</name>
</gene>
<keyword evidence="1" id="KW-0732">Signal</keyword>
<dbReference type="RefSeq" id="WP_106567383.1">
    <property type="nucleotide sequence ID" value="NZ_JAUVYL010000009.1"/>
</dbReference>
<feature type="domain" description="Peptidase M24" evidence="2">
    <location>
        <begin position="200"/>
        <end position="403"/>
    </location>
</feature>
<dbReference type="Gene3D" id="3.40.350.10">
    <property type="entry name" value="Creatinase/prolidase N-terminal domain"/>
    <property type="match status" value="1"/>
</dbReference>
<protein>
    <submittedName>
        <fullName evidence="4">Xaa-Pro dipeptidase</fullName>
    </submittedName>
</protein>
<accession>A0A2P8E4U2</accession>
<dbReference type="SUPFAM" id="SSF53092">
    <property type="entry name" value="Creatinase/prolidase N-terminal domain"/>
    <property type="match status" value="1"/>
</dbReference>
<dbReference type="InterPro" id="IPR000587">
    <property type="entry name" value="Creatinase_N"/>
</dbReference>
<comment type="caution">
    <text evidence="4">The sequence shown here is derived from an EMBL/GenBank/DDBJ whole genome shotgun (WGS) entry which is preliminary data.</text>
</comment>
<reference evidence="4 5" key="1">
    <citation type="submission" date="2018-03" db="EMBL/GenBank/DDBJ databases">
        <title>Genomic Encyclopedia of Archaeal and Bacterial Type Strains, Phase II (KMG-II): from individual species to whole genera.</title>
        <authorList>
            <person name="Goeker M."/>
        </authorList>
    </citation>
    <scope>NUCLEOTIDE SEQUENCE [LARGE SCALE GENOMIC DNA]</scope>
    <source>
        <strain evidence="4 5">DSM 28057</strain>
    </source>
</reference>
<proteinExistence type="predicted"/>
<keyword evidence="5" id="KW-1185">Reference proteome</keyword>
<feature type="signal peptide" evidence="1">
    <location>
        <begin position="1"/>
        <end position="19"/>
    </location>
</feature>
<dbReference type="OrthoDB" id="9806388at2"/>